<feature type="compositionally biased region" description="Polar residues" evidence="13">
    <location>
        <begin position="2130"/>
        <end position="2142"/>
    </location>
</feature>
<dbReference type="InterPro" id="IPR011011">
    <property type="entry name" value="Znf_FYVE_PHD"/>
</dbReference>
<feature type="compositionally biased region" description="Basic and acidic residues" evidence="13">
    <location>
        <begin position="3982"/>
        <end position="3997"/>
    </location>
</feature>
<dbReference type="InterPro" id="IPR036034">
    <property type="entry name" value="PDZ_sf"/>
</dbReference>
<dbReference type="Proteomes" id="UP000694395">
    <property type="component" value="Chromosome 1"/>
</dbReference>
<dbReference type="GeneTree" id="ENSGT00620000087961"/>
<feature type="domain" description="PDZ" evidence="15">
    <location>
        <begin position="4602"/>
        <end position="4677"/>
    </location>
</feature>
<evidence type="ECO:0000256" key="5">
    <source>
        <dbReference type="ARBA" id="ARBA00022837"/>
    </source>
</evidence>
<dbReference type="InterPro" id="IPR000008">
    <property type="entry name" value="C2_dom"/>
</dbReference>
<feature type="coiled-coil region" evidence="12">
    <location>
        <begin position="3481"/>
        <end position="3544"/>
    </location>
</feature>
<feature type="region of interest" description="Disordered" evidence="13">
    <location>
        <begin position="3791"/>
        <end position="3895"/>
    </location>
</feature>
<dbReference type="Pfam" id="PF00595">
    <property type="entry name" value="PDZ"/>
    <property type="match status" value="1"/>
</dbReference>
<name>A0A8K9UYV6_ONCMY</name>
<feature type="compositionally biased region" description="Basic and acidic residues" evidence="13">
    <location>
        <begin position="611"/>
        <end position="625"/>
    </location>
</feature>
<evidence type="ECO:0000259" key="14">
    <source>
        <dbReference type="PROSITE" id="PS50004"/>
    </source>
</evidence>
<feature type="compositionally biased region" description="Low complexity" evidence="13">
    <location>
        <begin position="4064"/>
        <end position="4089"/>
    </location>
</feature>
<evidence type="ECO:0000256" key="7">
    <source>
        <dbReference type="ARBA" id="ARBA00023273"/>
    </source>
</evidence>
<evidence type="ECO:0000256" key="3">
    <source>
        <dbReference type="ARBA" id="ARBA00022771"/>
    </source>
</evidence>
<feature type="compositionally biased region" description="Polar residues" evidence="13">
    <location>
        <begin position="658"/>
        <end position="673"/>
    </location>
</feature>
<feature type="domain" description="C2" evidence="14">
    <location>
        <begin position="5075"/>
        <end position="5200"/>
    </location>
</feature>
<feature type="region of interest" description="Disordered" evidence="13">
    <location>
        <begin position="2724"/>
        <end position="2743"/>
    </location>
</feature>
<feature type="compositionally biased region" description="Basic and acidic residues" evidence="13">
    <location>
        <begin position="3840"/>
        <end position="3850"/>
    </location>
</feature>
<feature type="region of interest" description="Disordered" evidence="13">
    <location>
        <begin position="3973"/>
        <end position="4022"/>
    </location>
</feature>
<feature type="region of interest" description="Disordered" evidence="13">
    <location>
        <begin position="3633"/>
        <end position="3706"/>
    </location>
</feature>
<feature type="compositionally biased region" description="Low complexity" evidence="13">
    <location>
        <begin position="2025"/>
        <end position="2049"/>
    </location>
</feature>
<dbReference type="FunFam" id="2.60.40.150:FF:000149">
    <property type="entry name" value="Piccolo presynaptic cytomatrix protein"/>
    <property type="match status" value="1"/>
</dbReference>
<feature type="compositionally biased region" description="Polar residues" evidence="13">
    <location>
        <begin position="53"/>
        <end position="64"/>
    </location>
</feature>
<dbReference type="GO" id="GO:0008270">
    <property type="term" value="F:zinc ion binding"/>
    <property type="evidence" value="ECO:0007669"/>
    <property type="project" value="UniProtKB-KW"/>
</dbReference>
<keyword evidence="8" id="KW-0111">Calcium/phospholipid-binding</keyword>
<dbReference type="SUPFAM" id="SSF50156">
    <property type="entry name" value="PDZ domain-like"/>
    <property type="match status" value="1"/>
</dbReference>
<feature type="compositionally biased region" description="Acidic residues" evidence="13">
    <location>
        <begin position="1471"/>
        <end position="1480"/>
    </location>
</feature>
<feature type="domain" description="C2" evidence="14">
    <location>
        <begin position="4791"/>
        <end position="4922"/>
    </location>
</feature>
<feature type="compositionally biased region" description="Low complexity" evidence="13">
    <location>
        <begin position="1265"/>
        <end position="1291"/>
    </location>
</feature>
<feature type="region of interest" description="Disordered" evidence="13">
    <location>
        <begin position="509"/>
        <end position="739"/>
    </location>
</feature>
<feature type="region of interest" description="Disordered" evidence="13">
    <location>
        <begin position="334"/>
        <end position="409"/>
    </location>
</feature>
<feature type="region of interest" description="Disordered" evidence="13">
    <location>
        <begin position="4704"/>
        <end position="4726"/>
    </location>
</feature>
<evidence type="ECO:0000256" key="1">
    <source>
        <dbReference type="ARBA" id="ARBA00022723"/>
    </source>
</evidence>
<dbReference type="PROSITE" id="PS50106">
    <property type="entry name" value="PDZ"/>
    <property type="match status" value="1"/>
</dbReference>
<feature type="compositionally biased region" description="Basic and acidic residues" evidence="13">
    <location>
        <begin position="1507"/>
        <end position="1520"/>
    </location>
</feature>
<feature type="compositionally biased region" description="Basic and acidic residues" evidence="13">
    <location>
        <begin position="1174"/>
        <end position="1186"/>
    </location>
</feature>
<feature type="compositionally biased region" description="Low complexity" evidence="13">
    <location>
        <begin position="1876"/>
        <end position="1911"/>
    </location>
</feature>
<feature type="compositionally biased region" description="Basic and acidic residues" evidence="13">
    <location>
        <begin position="1331"/>
        <end position="1340"/>
    </location>
</feature>
<keyword evidence="4" id="KW-0862">Zinc</keyword>
<feature type="compositionally biased region" description="Basic residues" evidence="13">
    <location>
        <begin position="3684"/>
        <end position="3693"/>
    </location>
</feature>
<feature type="compositionally biased region" description="Low complexity" evidence="13">
    <location>
        <begin position="1851"/>
        <end position="1867"/>
    </location>
</feature>
<feature type="compositionally biased region" description="Polar residues" evidence="13">
    <location>
        <begin position="1413"/>
        <end position="1430"/>
    </location>
</feature>
<feature type="compositionally biased region" description="Basic and acidic residues" evidence="13">
    <location>
        <begin position="1648"/>
        <end position="1666"/>
    </location>
</feature>
<dbReference type="GO" id="GO:0048788">
    <property type="term" value="C:cytoskeleton of presynaptic active zone"/>
    <property type="evidence" value="ECO:0007669"/>
    <property type="project" value="TreeGrafter"/>
</dbReference>
<dbReference type="Pfam" id="PF05715">
    <property type="entry name" value="zf-piccolo"/>
    <property type="match status" value="2"/>
</dbReference>
<feature type="region of interest" description="Disordered" evidence="13">
    <location>
        <begin position="4384"/>
        <end position="4420"/>
    </location>
</feature>
<dbReference type="Ensembl" id="ENSOMYT00000145988.1">
    <property type="protein sequence ID" value="ENSOMYP00000117804.1"/>
    <property type="gene ID" value="ENSOMYG00000008943.2"/>
</dbReference>
<feature type="region of interest" description="Disordered" evidence="13">
    <location>
        <begin position="2459"/>
        <end position="2480"/>
    </location>
</feature>
<feature type="region of interest" description="Disordered" evidence="13">
    <location>
        <begin position="2001"/>
        <end position="2049"/>
    </location>
</feature>
<feature type="compositionally biased region" description="Low complexity" evidence="13">
    <location>
        <begin position="190"/>
        <end position="211"/>
    </location>
</feature>
<feature type="region of interest" description="Disordered" evidence="13">
    <location>
        <begin position="1631"/>
        <end position="1666"/>
    </location>
</feature>
<dbReference type="SUPFAM" id="SSF49562">
    <property type="entry name" value="C2 domain (Calcium/lipid-binding domain, CaLB)"/>
    <property type="match status" value="2"/>
</dbReference>
<proteinExistence type="predicted"/>
<evidence type="ECO:0000256" key="12">
    <source>
        <dbReference type="SAM" id="Coils"/>
    </source>
</evidence>
<feature type="region of interest" description="Disordered" evidence="13">
    <location>
        <begin position="1687"/>
        <end position="1758"/>
    </location>
</feature>
<feature type="compositionally biased region" description="Polar residues" evidence="13">
    <location>
        <begin position="580"/>
        <end position="591"/>
    </location>
</feature>
<keyword evidence="1" id="KW-0479">Metal-binding</keyword>
<keyword evidence="12" id="KW-0175">Coiled coil</keyword>
<feature type="compositionally biased region" description="Basic and acidic residues" evidence="13">
    <location>
        <begin position="1229"/>
        <end position="1239"/>
    </location>
</feature>
<feature type="compositionally biased region" description="Low complexity" evidence="13">
    <location>
        <begin position="3823"/>
        <end position="3838"/>
    </location>
</feature>
<dbReference type="SUPFAM" id="SSF57903">
    <property type="entry name" value="FYVE/PHD zinc finger"/>
    <property type="match status" value="2"/>
</dbReference>
<feature type="compositionally biased region" description="Basic and acidic residues" evidence="13">
    <location>
        <begin position="1481"/>
        <end position="1493"/>
    </location>
</feature>
<dbReference type="PANTHER" id="PTHR14113:SF6">
    <property type="entry name" value="PROTEIN PICCOLO"/>
    <property type="match status" value="1"/>
</dbReference>
<feature type="region of interest" description="Disordered" evidence="13">
    <location>
        <begin position="4753"/>
        <end position="4774"/>
    </location>
</feature>
<evidence type="ECO:0000256" key="4">
    <source>
        <dbReference type="ARBA" id="ARBA00022833"/>
    </source>
</evidence>
<reference evidence="16" key="2">
    <citation type="submission" date="2025-08" db="UniProtKB">
        <authorList>
            <consortium name="Ensembl"/>
        </authorList>
    </citation>
    <scope>IDENTIFICATION</scope>
</reference>
<feature type="compositionally biased region" description="Low complexity" evidence="13">
    <location>
        <begin position="764"/>
        <end position="774"/>
    </location>
</feature>
<evidence type="ECO:0000256" key="6">
    <source>
        <dbReference type="ARBA" id="ARBA00023018"/>
    </source>
</evidence>
<protein>
    <recommendedName>
        <fullName evidence="10">Protein piccolo</fullName>
    </recommendedName>
    <alternativeName>
        <fullName evidence="11">Aczonin</fullName>
    </alternativeName>
</protein>
<dbReference type="PROSITE" id="PS50004">
    <property type="entry name" value="C2"/>
    <property type="match status" value="2"/>
</dbReference>
<feature type="compositionally biased region" description="Low complexity" evidence="13">
    <location>
        <begin position="4398"/>
        <end position="4420"/>
    </location>
</feature>
<evidence type="ECO:0000256" key="13">
    <source>
        <dbReference type="SAM" id="MobiDB-lite"/>
    </source>
</evidence>
<dbReference type="FunFam" id="2.60.40.150:FF:000137">
    <property type="entry name" value="Piccolo presynaptic cytomatrix protein"/>
    <property type="match status" value="1"/>
</dbReference>
<gene>
    <name evidence="16" type="primary">PCLO</name>
</gene>
<feature type="compositionally biased region" description="Low complexity" evidence="13">
    <location>
        <begin position="4754"/>
        <end position="4767"/>
    </location>
</feature>
<keyword evidence="6" id="KW-0770">Synapse</keyword>
<evidence type="ECO:0000256" key="11">
    <source>
        <dbReference type="ARBA" id="ARBA00083569"/>
    </source>
</evidence>
<feature type="compositionally biased region" description="Polar residues" evidence="13">
    <location>
        <begin position="4992"/>
        <end position="5003"/>
    </location>
</feature>
<feature type="compositionally biased region" description="Acidic residues" evidence="13">
    <location>
        <begin position="3669"/>
        <end position="3679"/>
    </location>
</feature>
<evidence type="ECO:0000256" key="10">
    <source>
        <dbReference type="ARBA" id="ARBA00070121"/>
    </source>
</evidence>
<feature type="region of interest" description="Disordered" evidence="13">
    <location>
        <begin position="1845"/>
        <end position="1911"/>
    </location>
</feature>
<feature type="region of interest" description="Disordered" evidence="13">
    <location>
        <begin position="922"/>
        <end position="1113"/>
    </location>
</feature>
<feature type="compositionally biased region" description="Polar residues" evidence="13">
    <location>
        <begin position="2401"/>
        <end position="2420"/>
    </location>
</feature>
<feature type="compositionally biased region" description="Basic and acidic residues" evidence="13">
    <location>
        <begin position="536"/>
        <end position="551"/>
    </location>
</feature>
<dbReference type="PANTHER" id="PTHR14113">
    <property type="entry name" value="PICCOLO/BASSOON"/>
    <property type="match status" value="1"/>
</dbReference>
<feature type="compositionally biased region" description="Basic and acidic residues" evidence="13">
    <location>
        <begin position="370"/>
        <end position="379"/>
    </location>
</feature>
<organism evidence="16 17">
    <name type="scientific">Oncorhynchus mykiss</name>
    <name type="common">Rainbow trout</name>
    <name type="synonym">Salmo gairdneri</name>
    <dbReference type="NCBI Taxonomy" id="8022"/>
    <lineage>
        <taxon>Eukaryota</taxon>
        <taxon>Metazoa</taxon>
        <taxon>Chordata</taxon>
        <taxon>Craniata</taxon>
        <taxon>Vertebrata</taxon>
        <taxon>Euteleostomi</taxon>
        <taxon>Actinopterygii</taxon>
        <taxon>Neopterygii</taxon>
        <taxon>Teleostei</taxon>
        <taxon>Protacanthopterygii</taxon>
        <taxon>Salmoniformes</taxon>
        <taxon>Salmonidae</taxon>
        <taxon>Salmoninae</taxon>
        <taxon>Oncorhynchus</taxon>
    </lineage>
</organism>
<dbReference type="InterPro" id="IPR052098">
    <property type="entry name" value="Presynaptic_Scaffold_Bsn/Pclo"/>
</dbReference>
<dbReference type="GO" id="GO:0005544">
    <property type="term" value="F:calcium-dependent phospholipid binding"/>
    <property type="evidence" value="ECO:0007669"/>
    <property type="project" value="UniProtKB-KW"/>
</dbReference>
<dbReference type="CDD" id="cd06714">
    <property type="entry name" value="PDZ_RIM-like"/>
    <property type="match status" value="1"/>
</dbReference>
<dbReference type="SMART" id="SM00228">
    <property type="entry name" value="PDZ"/>
    <property type="match status" value="1"/>
</dbReference>
<keyword evidence="2" id="KW-0677">Repeat</keyword>
<reference evidence="16" key="1">
    <citation type="submission" date="2020-07" db="EMBL/GenBank/DDBJ databases">
        <title>A long reads based de novo assembly of the rainbow trout Arlee double haploid line genome.</title>
        <authorList>
            <person name="Gao G."/>
            <person name="Palti Y."/>
        </authorList>
    </citation>
    <scope>NUCLEOTIDE SEQUENCE [LARGE SCALE GENOMIC DNA]</scope>
</reference>
<keyword evidence="3" id="KW-0863">Zinc-finger</keyword>
<feature type="region of interest" description="Disordered" evidence="13">
    <location>
        <begin position="2376"/>
        <end position="2424"/>
    </location>
</feature>
<dbReference type="CDD" id="cd04031">
    <property type="entry name" value="C2A_RIM1alpha"/>
    <property type="match status" value="1"/>
</dbReference>
<dbReference type="GO" id="GO:0098882">
    <property type="term" value="F:structural constituent of presynaptic active zone"/>
    <property type="evidence" value="ECO:0007669"/>
    <property type="project" value="TreeGrafter"/>
</dbReference>
<dbReference type="Gene3D" id="2.60.40.150">
    <property type="entry name" value="C2 domain"/>
    <property type="match status" value="2"/>
</dbReference>
<accession>A0A8K9UYV6</accession>
<feature type="compositionally biased region" description="Polar residues" evidence="13">
    <location>
        <begin position="164"/>
        <end position="175"/>
    </location>
</feature>
<feature type="compositionally biased region" description="Basic and acidic residues" evidence="13">
    <location>
        <begin position="3801"/>
        <end position="3810"/>
    </location>
</feature>
<feature type="compositionally biased region" description="Low complexity" evidence="13">
    <location>
        <begin position="3791"/>
        <end position="3800"/>
    </location>
</feature>
<feature type="compositionally biased region" description="Basic and acidic residues" evidence="13">
    <location>
        <begin position="1713"/>
        <end position="1724"/>
    </location>
</feature>
<dbReference type="Gene3D" id="2.30.42.10">
    <property type="match status" value="1"/>
</dbReference>
<dbReference type="GO" id="GO:0098978">
    <property type="term" value="C:glutamatergic synapse"/>
    <property type="evidence" value="ECO:0007669"/>
    <property type="project" value="TreeGrafter"/>
</dbReference>
<feature type="compositionally biased region" description="Basic and acidic residues" evidence="13">
    <location>
        <begin position="4704"/>
        <end position="4718"/>
    </location>
</feature>
<feature type="region of interest" description="Disordered" evidence="13">
    <location>
        <begin position="4926"/>
        <end position="5003"/>
    </location>
</feature>
<feature type="region of interest" description="Disordered" evidence="13">
    <location>
        <begin position="1161"/>
        <end position="1542"/>
    </location>
</feature>
<feature type="compositionally biased region" description="Basic and acidic residues" evidence="13">
    <location>
        <begin position="1046"/>
        <end position="1057"/>
    </location>
</feature>
<keyword evidence="17" id="KW-1185">Reference proteome</keyword>
<evidence type="ECO:0000313" key="16">
    <source>
        <dbReference type="Ensembl" id="ENSOMYP00000117804.1"/>
    </source>
</evidence>
<feature type="region of interest" description="Disordered" evidence="13">
    <location>
        <begin position="3609"/>
        <end position="3628"/>
    </location>
</feature>
<dbReference type="CDD" id="cd15776">
    <property type="entry name" value="FYVE2_PCLO"/>
    <property type="match status" value="1"/>
</dbReference>
<evidence type="ECO:0000313" key="17">
    <source>
        <dbReference type="Proteomes" id="UP000694395"/>
    </source>
</evidence>
<dbReference type="InterPro" id="IPR008899">
    <property type="entry name" value="Znf_piccolo"/>
</dbReference>
<feature type="compositionally biased region" description="Low complexity" evidence="13">
    <location>
        <begin position="693"/>
        <end position="706"/>
    </location>
</feature>
<reference evidence="16" key="3">
    <citation type="submission" date="2025-09" db="UniProtKB">
        <authorList>
            <consortium name="Ensembl"/>
        </authorList>
    </citation>
    <scope>IDENTIFICATION</scope>
</reference>
<keyword evidence="5" id="KW-0106">Calcium</keyword>
<feature type="region of interest" description="Disordered" evidence="13">
    <location>
        <begin position="94"/>
        <end position="319"/>
    </location>
</feature>
<dbReference type="InterPro" id="IPR035892">
    <property type="entry name" value="C2_domain_sf"/>
</dbReference>
<keyword evidence="7" id="KW-0966">Cell projection</keyword>
<dbReference type="SMART" id="SM00239">
    <property type="entry name" value="C2"/>
    <property type="match status" value="2"/>
</dbReference>
<feature type="compositionally biased region" description="Basic and acidic residues" evidence="13">
    <location>
        <begin position="1368"/>
        <end position="1393"/>
    </location>
</feature>
<feature type="compositionally biased region" description="Polar residues" evidence="13">
    <location>
        <begin position="509"/>
        <end position="525"/>
    </location>
</feature>
<feature type="compositionally biased region" description="Acidic residues" evidence="13">
    <location>
        <begin position="1308"/>
        <end position="1330"/>
    </location>
</feature>
<dbReference type="Gene3D" id="3.30.40.10">
    <property type="entry name" value="Zinc/RING finger domain, C3HC4 (zinc finger)"/>
    <property type="match status" value="2"/>
</dbReference>
<feature type="region of interest" description="Disordered" evidence="13">
    <location>
        <begin position="1"/>
        <end position="80"/>
    </location>
</feature>
<evidence type="ECO:0000256" key="8">
    <source>
        <dbReference type="ARBA" id="ARBA00023302"/>
    </source>
</evidence>
<feature type="region of interest" description="Disordered" evidence="13">
    <location>
        <begin position="755"/>
        <end position="830"/>
    </location>
</feature>
<feature type="region of interest" description="Disordered" evidence="13">
    <location>
        <begin position="2114"/>
        <end position="2143"/>
    </location>
</feature>
<feature type="compositionally biased region" description="Polar residues" evidence="13">
    <location>
        <begin position="2724"/>
        <end position="2733"/>
    </location>
</feature>
<feature type="region of interest" description="Disordered" evidence="13">
    <location>
        <begin position="1797"/>
        <end position="1826"/>
    </location>
</feature>
<feature type="compositionally biased region" description="Polar residues" evidence="13">
    <location>
        <begin position="1523"/>
        <end position="1536"/>
    </location>
</feature>
<feature type="region of interest" description="Disordered" evidence="13">
    <location>
        <begin position="4064"/>
        <end position="4090"/>
    </location>
</feature>
<dbReference type="GO" id="GO:0035418">
    <property type="term" value="P:protein localization to synapse"/>
    <property type="evidence" value="ECO:0007669"/>
    <property type="project" value="TreeGrafter"/>
</dbReference>
<dbReference type="Pfam" id="PF00168">
    <property type="entry name" value="C2"/>
    <property type="match status" value="2"/>
</dbReference>
<evidence type="ECO:0000256" key="9">
    <source>
        <dbReference type="ARBA" id="ARBA00034101"/>
    </source>
</evidence>
<dbReference type="GO" id="GO:0098982">
    <property type="term" value="C:GABA-ergic synapse"/>
    <property type="evidence" value="ECO:0007669"/>
    <property type="project" value="TreeGrafter"/>
</dbReference>
<dbReference type="InterPro" id="IPR001478">
    <property type="entry name" value="PDZ"/>
</dbReference>
<dbReference type="InterPro" id="IPR013083">
    <property type="entry name" value="Znf_RING/FYVE/PHD"/>
</dbReference>
<dbReference type="GO" id="GO:1904071">
    <property type="term" value="P:presynaptic active zone assembly"/>
    <property type="evidence" value="ECO:0007669"/>
    <property type="project" value="TreeGrafter"/>
</dbReference>
<feature type="coiled-coil region" evidence="12">
    <location>
        <begin position="3904"/>
        <end position="3941"/>
    </location>
</feature>
<feature type="compositionally biased region" description="Low complexity" evidence="13">
    <location>
        <begin position="343"/>
        <end position="353"/>
    </location>
</feature>
<feature type="region of interest" description="Disordered" evidence="13">
    <location>
        <begin position="2318"/>
        <end position="2338"/>
    </location>
</feature>
<comment type="subcellular location">
    <subcellularLocation>
        <location evidence="9">Presynaptic active zone</location>
    </subcellularLocation>
</comment>
<feature type="region of interest" description="Disordered" evidence="13">
    <location>
        <begin position="897"/>
        <end position="916"/>
    </location>
</feature>
<sequence length="5211" mass="560808">MHRALGGMEPQGPTMMKPKPSPNKVSAPAAPQTRDTPTASGPLKVATAPASPNKESVTPASQPVPSKPEESVSGKMFGFGSSIFSSASTLITSAVQDEPHTTPPASLKVSAPFALQKQETPTPTGAQKGAPTPVSPKKEAQTPAIAPKKDTPMPASPQRKPDSPTMTAKQDQKPSSPLKPVDPSGAKQGSAAQPQQQKTPQVQPQQTPASALKAEPVKPQQTPSSALKAEPVKPQQQPPRVGTSPGLAQKTPQENRRTSEVQKPPQQPSPGRRQSIAIPSTQQHPKQESGGFFGFGGPKSQSTPSKPEDSVSGKMFGFGSSIFSSASTLITSAVQDEPHTTLPASPMVSAPASPKMPPAKETKPPAVQNAKEKKAEKPQQAKVPTLLQANVDKPRSEPPKGAASSQPVLKAGQSTCPLCKMELNMGSKDPPNYNTCTECKNTVCNLCGFNPMPSVTEMKEWLCLNCQMQRALGGIEPPEPLMMKLYPNKVFAPQTITVTPIAAQKDITTPAASVKTDSPIPSSPQRKPVPPAAEISKAEKKAASTLQKEETTTLAAPQKETPLPASSKMGETPVRALKQDTPTPDSPQNKKYPTPPGVSVTDEVPTTALPVKKDISASALIKEEPTSASPLIKEVTGSPLTKGAPASPQNNKEHILPGSQNRKVSPTPASSAPAQKALENQGTSEPQTPPQQPSQSSAIPSTQQPPKQESGGLFGFGGPKSQSTPSKPEESVSGKMFGFGSSIFSSASTLITSAVQDEPHTTLPASPMVSAPASPKMPPAKETKPPAVQNAEEKKAEQPQQAKVPTLLQANVDKPTSEPPKGAASSQPALKAGQSTCPLCKVDLNMGSKDPPNYNTCTECKNTVCNLCGFNPMPHETEVKEWLCLNCQMQRALGGMEPPGPPMIKSQPLPSKVSTPAASLKLTPAPAKPQKEEIPTPAAAQKEIPPPTVPQETLIPAGTPSTAAVKKEETPAPGSPQNKHAPPAVAAKDKQEPIIVQKPVEQTIPVTLIPSGAATPAQQPEKQTPPLQQPDAKPPPQLQHQQVPKIDPKTDPLKQEPGKPQQQLPKGGTSPAKAVSQPQAKPPKQSVGFFGFGGAKSQPSQSKPEESVSGKMFGFGSSIFSSPLFPAATTTEAQAVPLISEPIPHTLTPALALKELEPTVKVSEAEAPNAVAKAEADTKTEDHSIKSQDGPDILPISQGSYSSEEELKELQTDRNVPMIDTTADTAMPSKEEVNVEKRRLNYVQMEESSGSEPSPSPQVQRRRLSAIAVSTAASSSSEDYKADSPAVSPDSSVDEEEFIRRQIMGMTGEEEMFLSEEEKDEKESIEEETKEAEVDNESGKSKLLLKKGIMDNEDSPARRPSPGSEAKTTADRSELTTTVFKKDMALQRTKSTDDGDAEVESITESLEDKSKGEGSSSVQVSSFTPGTSPTSASSLEEDSDSSPSHKRSGEGKQHRKAKHRQAGQSLPTIEDSSEEEELREEEDHLREQEKQESDQQQGKRSSKKSKRDKDELQTQRKWDKPVTSPSNLSPIENASPTVEMRQAREMEVFHKSSGSDYSPSMESDSEAFHTEAKIAVPKGQKFSTAEPLKNAEDIYEEMLQKARSPKGETEPVPEIEPLYGGMAIEDYLYESLVEEPEAKPSSALPEQSSKDHAKEPGKKSLRSPEEVYEEIMLKKKELMLIEQEFQRAQSAMDTPTPEIHVTAPSSAAAESCKVGEAEGEKPMLDADSTYVKRKKRPAPPRPSEPPKRPEVYVAKPTVPQDMTMRRALFPIPDLKITQCSSGEDETDDSIIEEYGVGVSSDITPSDESETKEQVESSPVSEHTPIIEAAEIEPIIVVCEVPQAKATPAPAPETVLATSTTTTTSPISPVSPPTSPATPDSSLASNATSSSSFQAPSPLSSDSTPVSTPTPDLAKAAAPFAAQLPADISPPSIAPIMPVSPTTVLVTIPDVVTDPTQAPTPATTTVHASAPLAQPQASVPASVVVHIPDPVVIQMPDLVTSPSQMSVQGPPSVQVTAPTPVPSPVPSEATSPVPAAPSAMSTSATVSAPTPAPAPVVVQMPDLVTITSSVSPQAPLPVTSSAPAQATVVHSVPVQTAAPPPTPVVVPAIGTRRIQRQASTKKAPPPPPPRSTSVSLPQTSAEPTSIRAIHNVSPTVTTTIAMGAALPVVVNVQSLVEDVRPEGVAGSQVMMTPTRQGHVVIIVPNVKNMSVLSQTTQDLVANSVAITTTSAVVDGSSQIAARPVVVSVAPFYTAPSVPAVHSSDTYIPLADTPTPPLPPPPPPATLQKPAVYPKKPSISIPPSVPTSVPVSAALTMAQATVTTSDPSPVHKAPAPPPVPPKPVSIPAGLVFSHRPGESVKPPVYPTASHTLPTTREVVPKASSAEPFTATTLPRTREPPNALSLSLTTPVESKMSATSPRSPLSPRNAKCLETYVVITLPSEPGTPTEGITVQAPIRRGSILPSKQTGPGVRTTPSEQQSPIEAFSAQDNVRRASVPSLRQPPPPAAAIGPVEVAAPLEGVTVLATARQPSIPSAMQPPYGMAEVVTVSAGSEMPIQVHNVPAPIKKPYKPPTAKPSQTVSVVMTMPSEQRVPVEVSATQASGRRASIPAVPQQPQYVAEVMALPAELDIPTEVVSIEAMSGRATIPSEMQQPQTMAEVMPLQQEIPTGAMAIQIHVEATPSTMHQSPSLIEVVSTEGVFRRASIPLEMQQPQTMTEVMPLQQDTPSIRSSAPQPQGVAEGMTFPSEYDMPTEVITTEATTTRRTSISSVAQQPFTFAEVMTYPSEYETPTQVVTTEAISTTKRESITMQQLLTMAQVITMPAEAEVPLEAYAAQVQYRRESIPSAVQPPQAVSEVLSYSSEYETPLEVITTEAYTRRMSVPSGQEVPQTVPVAPVTITRKFHQESIESQEIRGPEKVVSSLSHVYSSSISTSAQPPERLPSLVTQVVTTEVQRTTVSVVHERLPQAPASDALAILIQPDLAKVQPSPKQNGKIYSGDAIDLRTIKVGVKMTDSGMDLTPQESSRQSVCSNSSGRHTAVQPEIVNLSAEITPSATLAVVTDSITIVTCSATIASYTSEPEEKPLDLQGYVASMPLPLTTYKPFEPLAQIVYRRVDSPPIVSTVIARDTETPINLSYGASTVDSRLPVTMAPAVSNGGTMLSELAGAVDLSTSRPLRAMVALSGTSPGVVTTVVEDDGTPIDLTAGKNVCCDVIYKLPFTGSCRTQPPVITQPDHFSYRDDHYQYDHAGVYGIKVLNGKAMSETNLADAGLFLYNGKTEYDYNGVLDSAVDLTAGNISAGEALDYTSKAAGAYTGISTAPYSQVPAYSVFRSSDGMVYSSIAAPVPSTYAITTQPGSIFSTTLPPTTTLQEQPAQAPYPYGFIPTTDPGNQIISLGTGLPKDLLPSALADIMTGFPALYSDQTLEAIAASLEALASLPMFPGLDDSKITQYQMEREFLQLEKLKQLCLAEELEWERQEIQRYREQEQIMVQRELEELQALKQKLLVQQEEEHQAHLVAQQETYNQQREQLEQIQQLQVQLQHQLEEHYGTTGTSDNLLEAQYAGVGDNGQYWPVRDESTTSSTVIQLEGGVQYVTGEGQREVGGQDQLQFSRKQSAGSKQPGDQGYGTGVVGKRIVDSGVQTDDEDSVDRTYVGRRKRNNRGRGVDSSVQTDDEEDQEDGWDMPTRSRRRSRSSKHSGEGKHSGSKVSSIAIQTVAEISVQTDHSGSIKCPSIQMDTKVEIIKHISAPENSQRGGSLSCQTDTDRRRHLPVEVGYSAYLKADLAPKSPKVLYSPVSPLSPSKAMEEGQKRLTTDPSRFSNGPRMLKPGPKSLPDPKSLSPTTEDRIGYHHTETYSGSPSGTGKKVKRTLPNPPPEDDPLTGPSGYSANSARRRLGRHTTMARAKILQDIDKELDLVERESSKLRRKQAELDEEEKEIDAKLRYLEMGINRRKDALLQEREKRERAYLQGVAEERDYMSDSEVSNIRETRGNSHGLERPRTAPQSEFDQFIPPETEADSQYPTLTSPYSHYTQYVPQTQAISHYPQQTLYQQQALYQQHPYQSQSVYSSVPSLSYPQASHSHQQAQSSGYQSKNTTNYEVIRNQPMIIVPSSSEGGYGVGKYGSLELRMGLEERSMASSPMSSISAESFYADIDHHNARNYVLIEDIEQLTKGSTALGSAGLGSGFSLPDKDLSKADRLLRAAEARRTAEVAEFLGNSRLHSYGKGEEDSMEEPYELKLLKQQIKQEFRRGTEGLEHLSGLGMPQYLPTDPSYRHFPKADKYSISRLTLEKQAAKQLPAAVLYQKQIKNQKKATLMDPKITKFSSIQESRDLEPDYSSFLGSGASSVTNLSTRARLLQDEITFGLRKNLSEQQKYLDSSLGSNLSLGLGGPTMRTTLQDDTTYPSGTRSRPSSRPNSRPTSVYGLDLSIKRDLSSSSLRLKIEGEALDAAFGTGVTRTKPTSLPISQSRGRIPIVAQNSEEESPLSPVGEPMGMARASAGPLPPISADSRDQFGSSHSLPEVQQHMREESRATLGHSGVYDRDIAFIMDDLGGAMSDSEAYHLRREDTDWFDKPAERQHQENGQPLDRRQVRGIKLIPYVFPHTRLKLQRDPKDTSVSGNGLGIRVVGGKEIPGCHGEIGAYIAKVTPGGVAEQTGKVVEGMQVLELNGVPLMGKTYEEVQCIMGQPSTETELCVRLDLNMLSDPEHPQALENHDQLKPGDRQCSPGVDPKQLAAELQKFSQQQAPGMGVGMGVGGSSAVPSPGQPASPAINKKQRHNAKVMPSIVLKSQPHPITGEIQLQINYDRNLGNLIVHVLQARNLAQRDPNRYSDPFVKVYLLPGRGQVMVVQNASGENKRRTKYVQRSLNPEWNQTVIYKNIHLEQLKKKTLEVTVWDYDKSSSNDFLGEVLIDLSNTTQLDNTPRWLPLKEQSESIEHSRSHHTCLESPKNSVIKSRSHGIFPDPAKDMQMVTLEKSHSSPGSSKSSSEGQLRSHGPSRSQSKSSVTQAHLEDAGIAIAAAEAAVQQARLQPSNLHPFLLGDVSGPVVSSAPNLLEGYGGLDGEEGAGTGVDRGGGKTQMMGEIKVALKKEVKQEGDQLVLEVLQCRNITYKFKSPDHLPDLYVKLYVVNVATQKRIIKKKTRVCRHDREPSFNETFRFSLNPTGHSLQLFLVSNGGKFMKKTLIGEAYIWLDKVDMRKRVVSWHKLLVNSTHNQS</sequence>
<evidence type="ECO:0000259" key="15">
    <source>
        <dbReference type="PROSITE" id="PS50106"/>
    </source>
</evidence>
<feature type="compositionally biased region" description="Polar residues" evidence="13">
    <location>
        <begin position="2462"/>
        <end position="2480"/>
    </location>
</feature>
<dbReference type="GO" id="GO:0030424">
    <property type="term" value="C:axon"/>
    <property type="evidence" value="ECO:0007669"/>
    <property type="project" value="TreeGrafter"/>
</dbReference>
<evidence type="ECO:0000256" key="2">
    <source>
        <dbReference type="ARBA" id="ARBA00022737"/>
    </source>
</evidence>
<feature type="compositionally biased region" description="Low complexity" evidence="13">
    <location>
        <begin position="4974"/>
        <end position="4983"/>
    </location>
</feature>